<dbReference type="Gene3D" id="3.20.20.30">
    <property type="entry name" value="Luciferase-like domain"/>
    <property type="match status" value="1"/>
</dbReference>
<dbReference type="InterPro" id="IPR011251">
    <property type="entry name" value="Luciferase-like_dom"/>
</dbReference>
<dbReference type="SUPFAM" id="SSF51679">
    <property type="entry name" value="Bacterial luciferase-like"/>
    <property type="match status" value="1"/>
</dbReference>
<evidence type="ECO:0000313" key="3">
    <source>
        <dbReference type="EMBL" id="NHC15358.1"/>
    </source>
</evidence>
<keyword evidence="1 3" id="KW-0560">Oxidoreductase</keyword>
<dbReference type="InterPro" id="IPR036661">
    <property type="entry name" value="Luciferase-like_sf"/>
</dbReference>
<sequence length="380" mass="41134">MSEPVTSVPPPDAPASVSRRGLLTGAAAAAGALALPRSAEAAESAPAPPRAARSVPVGFVLSHEQFQTQALVQWASRAETAGFGLLWTSDHLQPWQDVQGHSMHPWMTQALISQATTRATFGPGVTCPIYRHHPSEVAQAWASLGILAPGRVFLGVGTGEALNEKAGTGQFGPYAERAARLVEAVQLIRRLWQGERVTWSGAYYAVDRFQLYDVPERPVPIYMAASGPKSAYNAGFYGDGWICSAADIQKPELRDAFARGAQAAGKDPDAMPKYVELFVNVGDGPGLEYAAKRWRFTVDPWDPALLYDPDPLSIQQKANSWWPLPQVYGSWPKTGDPEDHIAAVQKLLDLGATPFVHSGQRNQAAVIDFYGRSVLPELRV</sequence>
<dbReference type="PROSITE" id="PS51318">
    <property type="entry name" value="TAT"/>
    <property type="match status" value="1"/>
</dbReference>
<organism evidence="3 4">
    <name type="scientific">Motilibacter deserti</name>
    <dbReference type="NCBI Taxonomy" id="2714956"/>
    <lineage>
        <taxon>Bacteria</taxon>
        <taxon>Bacillati</taxon>
        <taxon>Actinomycetota</taxon>
        <taxon>Actinomycetes</taxon>
        <taxon>Motilibacterales</taxon>
        <taxon>Motilibacteraceae</taxon>
        <taxon>Motilibacter</taxon>
    </lineage>
</organism>
<dbReference type="InterPro" id="IPR006311">
    <property type="entry name" value="TAT_signal"/>
</dbReference>
<dbReference type="EC" id="1.-.-.-" evidence="3"/>
<feature type="domain" description="Luciferase-like" evidence="2">
    <location>
        <begin position="64"/>
        <end position="284"/>
    </location>
</feature>
<reference evidence="3 4" key="1">
    <citation type="submission" date="2020-03" db="EMBL/GenBank/DDBJ databases">
        <title>Two novel Motilibacter sp.</title>
        <authorList>
            <person name="Liu S."/>
        </authorList>
    </citation>
    <scope>NUCLEOTIDE SEQUENCE [LARGE SCALE GENOMIC DNA]</scope>
    <source>
        <strain evidence="3 4">E257</strain>
    </source>
</reference>
<dbReference type="GO" id="GO:0016491">
    <property type="term" value="F:oxidoreductase activity"/>
    <property type="evidence" value="ECO:0007669"/>
    <property type="project" value="UniProtKB-KW"/>
</dbReference>
<dbReference type="InterPro" id="IPR050564">
    <property type="entry name" value="F420-G6PD/mer"/>
</dbReference>
<keyword evidence="4" id="KW-1185">Reference proteome</keyword>
<dbReference type="Pfam" id="PF00296">
    <property type="entry name" value="Bac_luciferase"/>
    <property type="match status" value="1"/>
</dbReference>
<dbReference type="CDD" id="cd01097">
    <property type="entry name" value="Tetrahydromethanopterin_reductase"/>
    <property type="match status" value="1"/>
</dbReference>
<dbReference type="PANTHER" id="PTHR43244:SF1">
    <property type="entry name" value="5,10-METHYLENETETRAHYDROMETHANOPTERIN REDUCTASE"/>
    <property type="match status" value="1"/>
</dbReference>
<dbReference type="InterPro" id="IPR019945">
    <property type="entry name" value="F420_G6P_DH-rel"/>
</dbReference>
<accession>A0ABX0GWM1</accession>
<dbReference type="PANTHER" id="PTHR43244">
    <property type="match status" value="1"/>
</dbReference>
<evidence type="ECO:0000313" key="4">
    <source>
        <dbReference type="Proteomes" id="UP000800981"/>
    </source>
</evidence>
<gene>
    <name evidence="3" type="ORF">G9H71_16370</name>
</gene>
<name>A0ABX0GWM1_9ACTN</name>
<proteinExistence type="predicted"/>
<comment type="caution">
    <text evidence="3">The sequence shown here is derived from an EMBL/GenBank/DDBJ whole genome shotgun (WGS) entry which is preliminary data.</text>
</comment>
<dbReference type="NCBIfam" id="TIGR03557">
    <property type="entry name" value="F420_G6P_family"/>
    <property type="match status" value="1"/>
</dbReference>
<evidence type="ECO:0000256" key="1">
    <source>
        <dbReference type="ARBA" id="ARBA00023002"/>
    </source>
</evidence>
<dbReference type="RefSeq" id="WP_166283685.1">
    <property type="nucleotide sequence ID" value="NZ_JAANNP010000026.1"/>
</dbReference>
<dbReference type="Proteomes" id="UP000800981">
    <property type="component" value="Unassembled WGS sequence"/>
</dbReference>
<dbReference type="EMBL" id="JAANNP010000026">
    <property type="protein sequence ID" value="NHC15358.1"/>
    <property type="molecule type" value="Genomic_DNA"/>
</dbReference>
<evidence type="ECO:0000259" key="2">
    <source>
        <dbReference type="Pfam" id="PF00296"/>
    </source>
</evidence>
<protein>
    <submittedName>
        <fullName evidence="3">TIGR03557 family F420-dependent LLM class oxidoreductase</fullName>
        <ecNumber evidence="3">1.-.-.-</ecNumber>
    </submittedName>
</protein>